<gene>
    <name evidence="2" type="primary">cas5b</name>
    <name evidence="2" type="ORF">FWJ32_04285</name>
</gene>
<dbReference type="AlphaFoldDB" id="A0A5D8QH00"/>
<keyword evidence="1" id="KW-0051">Antiviral defense</keyword>
<organism evidence="2 3">
    <name type="scientific">Calorimonas adulescens</name>
    <dbReference type="NCBI Taxonomy" id="2606906"/>
    <lineage>
        <taxon>Bacteria</taxon>
        <taxon>Bacillati</taxon>
        <taxon>Bacillota</taxon>
        <taxon>Clostridia</taxon>
        <taxon>Thermoanaerobacterales</taxon>
        <taxon>Thermoanaerobacteraceae</taxon>
        <taxon>Calorimonas</taxon>
    </lineage>
</organism>
<comment type="caution">
    <text evidence="2">The sequence shown here is derived from an EMBL/GenBank/DDBJ whole genome shotgun (WGS) entry which is preliminary data.</text>
</comment>
<dbReference type="RefSeq" id="WP_149544737.1">
    <property type="nucleotide sequence ID" value="NZ_VTPS01000004.1"/>
</dbReference>
<dbReference type="Gene3D" id="3.30.70.2660">
    <property type="match status" value="1"/>
</dbReference>
<proteinExistence type="predicted"/>
<dbReference type="GO" id="GO:0051607">
    <property type="term" value="P:defense response to virus"/>
    <property type="evidence" value="ECO:0007669"/>
    <property type="project" value="UniProtKB-KW"/>
</dbReference>
<dbReference type="GO" id="GO:0043571">
    <property type="term" value="P:maintenance of CRISPR repeat elements"/>
    <property type="evidence" value="ECO:0007669"/>
    <property type="project" value="InterPro"/>
</dbReference>
<dbReference type="NCBIfam" id="TIGR02592">
    <property type="entry name" value="cas_Cas5h"/>
    <property type="match status" value="1"/>
</dbReference>
<evidence type="ECO:0000313" key="2">
    <source>
        <dbReference type="EMBL" id="TZE82823.1"/>
    </source>
</evidence>
<reference evidence="2 3" key="1">
    <citation type="submission" date="2019-08" db="EMBL/GenBank/DDBJ databases">
        <title>Calorimonas adulescens gen. nov., sp. nov., an anaerobic thermophilic bacterium from Sakhalin hot spring.</title>
        <authorList>
            <person name="Khomyakova M.A."/>
            <person name="Merkel A.Y."/>
            <person name="Novikov A."/>
            <person name="Bonch-Osmolovskaya E.A."/>
            <person name="Slobodkin A.I."/>
        </authorList>
    </citation>
    <scope>NUCLEOTIDE SEQUENCE [LARGE SCALE GENOMIC DNA]</scope>
    <source>
        <strain evidence="2 3">A05MB</strain>
    </source>
</reference>
<name>A0A5D8QH00_9THEO</name>
<evidence type="ECO:0000313" key="3">
    <source>
        <dbReference type="Proteomes" id="UP000322976"/>
    </source>
</evidence>
<keyword evidence="3" id="KW-1185">Reference proteome</keyword>
<dbReference type="EMBL" id="VTPS01000004">
    <property type="protein sequence ID" value="TZE82823.1"/>
    <property type="molecule type" value="Genomic_DNA"/>
</dbReference>
<dbReference type="InterPro" id="IPR013421">
    <property type="entry name" value="CRISPR-assoc_prot_Cas5_HALMA"/>
</dbReference>
<dbReference type="InterPro" id="IPR021124">
    <property type="entry name" value="CRISPR-assoc_prot_Cas5"/>
</dbReference>
<evidence type="ECO:0000256" key="1">
    <source>
        <dbReference type="ARBA" id="ARBA00023118"/>
    </source>
</evidence>
<dbReference type="Proteomes" id="UP000322976">
    <property type="component" value="Unassembled WGS sequence"/>
</dbReference>
<accession>A0A5D8QH00</accession>
<dbReference type="Pfam" id="PF09704">
    <property type="entry name" value="Cas_Cas5d"/>
    <property type="match status" value="1"/>
</dbReference>
<dbReference type="InterPro" id="IPR013422">
    <property type="entry name" value="CRISPR-assoc_prot_Cas5_N"/>
</dbReference>
<protein>
    <submittedName>
        <fullName evidence="2">Type I-B CRISPR-associated protein Cas5</fullName>
    </submittedName>
</protein>
<sequence length="257" mass="29182">MEIDNLLVFDVCGKMAHFRKYYTNSSSLSYMFPPRTVVTGIIAAVLGMERDSYYEDFSSEICHIAVSARVPLRKIMQTVNYLQTKDLNGLNGSRGHTQVPLEIILPEGDMIIYRIYFTHRNMDIVEKLKNYLQSGKTFYPIYMGISEFLAVPSYVDCISKDNIIVHSPGMPVQVSTVCNSNIIEDKGLKFSDNTGTVLQYIKEKAPLEFDRDRNIKSTANFICEKNSGKISGVFSVPAYEIRYNGQQENIVFMEGNL</sequence>
<dbReference type="NCBIfam" id="TIGR02593">
    <property type="entry name" value="CRISPR_cas5"/>
    <property type="match status" value="1"/>
</dbReference>